<dbReference type="PROSITE" id="PS50172">
    <property type="entry name" value="BRCT"/>
    <property type="match status" value="2"/>
</dbReference>
<proteinExistence type="predicted"/>
<dbReference type="SMART" id="SM00292">
    <property type="entry name" value="BRCT"/>
    <property type="match status" value="2"/>
</dbReference>
<dbReference type="InterPro" id="IPR036420">
    <property type="entry name" value="BRCT_dom_sf"/>
</dbReference>
<keyword evidence="4" id="KW-0234">DNA repair</keyword>
<feature type="domain" description="BRCT" evidence="7">
    <location>
        <begin position="528"/>
        <end position="619"/>
    </location>
</feature>
<dbReference type="InterPro" id="IPR008979">
    <property type="entry name" value="Galactose-bd-like_sf"/>
</dbReference>
<evidence type="ECO:0000256" key="3">
    <source>
        <dbReference type="ARBA" id="ARBA00022763"/>
    </source>
</evidence>
<dbReference type="GO" id="GO:0005634">
    <property type="term" value="C:nucleus"/>
    <property type="evidence" value="ECO:0007669"/>
    <property type="project" value="UniProtKB-SubCell"/>
</dbReference>
<feature type="domain" description="BRCT" evidence="7">
    <location>
        <begin position="286"/>
        <end position="374"/>
    </location>
</feature>
<feature type="region of interest" description="Disordered" evidence="6">
    <location>
        <begin position="231"/>
        <end position="286"/>
    </location>
</feature>
<keyword evidence="5" id="KW-0539">Nucleus</keyword>
<name>A0A2R5LM29_9ACAR</name>
<evidence type="ECO:0000256" key="6">
    <source>
        <dbReference type="SAM" id="MobiDB-lite"/>
    </source>
</evidence>
<dbReference type="PANTHER" id="PTHR11370">
    <property type="entry name" value="DNA-REPAIR PROTEIN XRCC1"/>
    <property type="match status" value="1"/>
</dbReference>
<protein>
    <submittedName>
        <fullName evidence="8">Putative dna repair protein xrcc1</fullName>
    </submittedName>
</protein>
<dbReference type="Gene3D" id="2.60.120.260">
    <property type="entry name" value="Galactose-binding domain-like"/>
    <property type="match status" value="1"/>
</dbReference>
<evidence type="ECO:0000256" key="5">
    <source>
        <dbReference type="ARBA" id="ARBA00023242"/>
    </source>
</evidence>
<dbReference type="SUPFAM" id="SSF52113">
    <property type="entry name" value="BRCT domain"/>
    <property type="match status" value="2"/>
</dbReference>
<evidence type="ECO:0000259" key="7">
    <source>
        <dbReference type="PROSITE" id="PS50172"/>
    </source>
</evidence>
<dbReference type="AlphaFoldDB" id="A0A2R5LM29"/>
<dbReference type="CDD" id="cd17725">
    <property type="entry name" value="BRCT_XRCC1_rpt1"/>
    <property type="match status" value="1"/>
</dbReference>
<evidence type="ECO:0000256" key="4">
    <source>
        <dbReference type="ARBA" id="ARBA00023204"/>
    </source>
</evidence>
<dbReference type="InterPro" id="IPR045080">
    <property type="entry name" value="BRCT_XRCC1_rpt1"/>
</dbReference>
<feature type="region of interest" description="Disordered" evidence="6">
    <location>
        <begin position="373"/>
        <end position="481"/>
    </location>
</feature>
<accession>A0A2R5LM29</accession>
<reference evidence="8" key="1">
    <citation type="submission" date="2018-03" db="EMBL/GenBank/DDBJ databases">
        <title>The relapsing fever spirochete Borrelia turicatae persists in the highly oxidative environment of its soft-bodied tick vector.</title>
        <authorList>
            <person name="Bourret T.J."/>
            <person name="Boyle W.K."/>
            <person name="Valenzuela J.G."/>
            <person name="Oliveira F."/>
            <person name="Lopez J.E."/>
        </authorList>
    </citation>
    <scope>NUCLEOTIDE SEQUENCE</scope>
    <source>
        <strain evidence="8">Kansas strain/isolate</strain>
        <tissue evidence="8">Salivary glands</tissue>
    </source>
</reference>
<dbReference type="EMBL" id="GGLE01006379">
    <property type="protein sequence ID" value="MBY10505.1"/>
    <property type="molecule type" value="Transcribed_RNA"/>
</dbReference>
<dbReference type="SUPFAM" id="SSF49785">
    <property type="entry name" value="Galactose-binding domain-like"/>
    <property type="match status" value="1"/>
</dbReference>
<dbReference type="Pfam" id="PF00533">
    <property type="entry name" value="BRCT"/>
    <property type="match status" value="1"/>
</dbReference>
<evidence type="ECO:0000313" key="8">
    <source>
        <dbReference type="EMBL" id="MBY10505.1"/>
    </source>
</evidence>
<dbReference type="GO" id="GO:0006303">
    <property type="term" value="P:double-strand break repair via nonhomologous end joining"/>
    <property type="evidence" value="ECO:0007669"/>
    <property type="project" value="InterPro"/>
</dbReference>
<dbReference type="GO" id="GO:0003684">
    <property type="term" value="F:damaged DNA binding"/>
    <property type="evidence" value="ECO:0007669"/>
    <property type="project" value="InterPro"/>
</dbReference>
<dbReference type="Pfam" id="PF16589">
    <property type="entry name" value="BRCT_2"/>
    <property type="match status" value="1"/>
</dbReference>
<sequence length="624" mass="70184">MPPIKVQHVVSFSSEDQVHKAENLLRSETYRKWKCANPGEKQASIILQFEKASTINSIDIGNESSAFVEVLVARSSDGESDFKVLLVASSFMSPMESRQGSNLNRVRMFGPEKLSQPVAKEKWDRAKIVCTQPFNKSLQYGLTFITFHSPEEPKPVTPAQETTPRMKIGGKFLLKDEEEEEDPLPVGSWFAKQKTLKTGDTSTSPAAIRNASYASTTLSKAEERTPKLVEKAKHNISSSPTQLQAAKVASPSQQRQQTQKQERNNTEDTVKKPPANSSRPTKPLRPFGALMKGVRFVLSGFQNPMRSQIRDKAIEMGARYTGDWDNACTHLVCAFLNTPKYAEVKKVNGRIVTKEWVLDSYKKKALQPWRDYMLGTSNRPRTPEPEDEDDISRPSTSSTRCENAAAPSSVERRKADTGDKDPKRMADTETPSTSTPTKRVKIPDHNTEAEVAVPTPKKAMTSLSDSGSSDYDAATDCDDDMDTDDEIERALQRSRKAAQRKHSKASDTDLPRAREELKDVSHAMNLPELPDVFKGKSFYIFDDIPKDERRDLTRCIVGHDGNLLDHLEESVKFVVTRSDWCDKFDEALCVNEELVFVRPRWIFRCHELEKSVPYQPFVVTCGEA</sequence>
<dbReference type="FunFam" id="3.40.50.10190:FF:000008">
    <property type="entry name" value="X-ray repair cross complementing 1"/>
    <property type="match status" value="1"/>
</dbReference>
<dbReference type="InterPro" id="IPR001357">
    <property type="entry name" value="BRCT_dom"/>
</dbReference>
<organism evidence="8">
    <name type="scientific">Ornithodoros turicata</name>
    <dbReference type="NCBI Taxonomy" id="34597"/>
    <lineage>
        <taxon>Eukaryota</taxon>
        <taxon>Metazoa</taxon>
        <taxon>Ecdysozoa</taxon>
        <taxon>Arthropoda</taxon>
        <taxon>Chelicerata</taxon>
        <taxon>Arachnida</taxon>
        <taxon>Acari</taxon>
        <taxon>Parasitiformes</taxon>
        <taxon>Ixodida</taxon>
        <taxon>Ixodoidea</taxon>
        <taxon>Argasidae</taxon>
        <taxon>Ornithodorinae</taxon>
        <taxon>Ornithodoros</taxon>
    </lineage>
</organism>
<dbReference type="PANTHER" id="PTHR11370:SF5">
    <property type="entry name" value="DNA REPAIR PROTEIN XRCC1"/>
    <property type="match status" value="1"/>
</dbReference>
<keyword evidence="3" id="KW-0227">DNA damage</keyword>
<dbReference type="InterPro" id="IPR002706">
    <property type="entry name" value="Xrcc1_N"/>
</dbReference>
<evidence type="ECO:0000256" key="1">
    <source>
        <dbReference type="ARBA" id="ARBA00004123"/>
    </source>
</evidence>
<evidence type="ECO:0000256" key="2">
    <source>
        <dbReference type="ARBA" id="ARBA00022737"/>
    </source>
</evidence>
<dbReference type="GO" id="GO:0006284">
    <property type="term" value="P:base-excision repair"/>
    <property type="evidence" value="ECO:0007669"/>
    <property type="project" value="InterPro"/>
</dbReference>
<dbReference type="FunFam" id="2.60.120.260:FF:000025">
    <property type="entry name" value="DNA repair protein XRCC1 isoform X1"/>
    <property type="match status" value="1"/>
</dbReference>
<keyword evidence="2" id="KW-0677">Repeat</keyword>
<dbReference type="Pfam" id="PF01834">
    <property type="entry name" value="XRCC1_N"/>
    <property type="match status" value="1"/>
</dbReference>
<feature type="compositionally biased region" description="Basic and acidic residues" evidence="6">
    <location>
        <begin position="410"/>
        <end position="427"/>
    </location>
</feature>
<feature type="compositionally biased region" description="Polar residues" evidence="6">
    <location>
        <begin position="235"/>
        <end position="244"/>
    </location>
</feature>
<dbReference type="Gene3D" id="3.40.50.10190">
    <property type="entry name" value="BRCT domain"/>
    <property type="match status" value="2"/>
</dbReference>
<dbReference type="GO" id="GO:0000012">
    <property type="term" value="P:single strand break repair"/>
    <property type="evidence" value="ECO:0007669"/>
    <property type="project" value="InterPro"/>
</dbReference>
<feature type="compositionally biased region" description="Basic and acidic residues" evidence="6">
    <location>
        <begin position="260"/>
        <end position="271"/>
    </location>
</feature>
<comment type="subcellular location">
    <subcellularLocation>
        <location evidence="1">Nucleus</location>
    </subcellularLocation>
</comment>